<dbReference type="Pfam" id="PF14112">
    <property type="entry name" value="DUF4284"/>
    <property type="match status" value="1"/>
</dbReference>
<dbReference type="AlphaFoldDB" id="A0A2S8GN90"/>
<organism evidence="1 2">
    <name type="scientific">Blastopirellula marina</name>
    <dbReference type="NCBI Taxonomy" id="124"/>
    <lineage>
        <taxon>Bacteria</taxon>
        <taxon>Pseudomonadati</taxon>
        <taxon>Planctomycetota</taxon>
        <taxon>Planctomycetia</taxon>
        <taxon>Pirellulales</taxon>
        <taxon>Pirellulaceae</taxon>
        <taxon>Blastopirellula</taxon>
    </lineage>
</organism>
<comment type="caution">
    <text evidence="1">The sequence shown here is derived from an EMBL/GenBank/DDBJ whole genome shotgun (WGS) entry which is preliminary data.</text>
</comment>
<evidence type="ECO:0000313" key="1">
    <source>
        <dbReference type="EMBL" id="PQO45888.1"/>
    </source>
</evidence>
<gene>
    <name evidence="1" type="ORF">C5Y93_11575</name>
</gene>
<accession>A0A2S8GN90</accession>
<evidence type="ECO:0000313" key="2">
    <source>
        <dbReference type="Proteomes" id="UP000237819"/>
    </source>
</evidence>
<name>A0A2S8GN90_9BACT</name>
<reference evidence="1 2" key="1">
    <citation type="submission" date="2018-02" db="EMBL/GenBank/DDBJ databases">
        <title>Comparative genomes isolates from brazilian mangrove.</title>
        <authorList>
            <person name="Araujo J.E."/>
            <person name="Taketani R.G."/>
            <person name="Silva M.C.P."/>
            <person name="Loureco M.V."/>
            <person name="Andreote F.D."/>
        </authorList>
    </citation>
    <scope>NUCLEOTIDE SEQUENCE [LARGE SCALE GENOMIC DNA]</scope>
    <source>
        <strain evidence="1 2">Nap-Phe MGV</strain>
    </source>
</reference>
<dbReference type="OrthoDB" id="1259307at2"/>
<protein>
    <submittedName>
        <fullName evidence="1">Uncharacterized protein</fullName>
    </submittedName>
</protein>
<dbReference type="Proteomes" id="UP000237819">
    <property type="component" value="Unassembled WGS sequence"/>
</dbReference>
<sequence>MPMRDIETYHFWVGHVPVEIAGEYFVEAVDTSDDPDDPTPLSPFAIDQNVEYYDHDFLEYGWGDAPSLLELFQGYSYAEQWGEELAARCEAARLKDVNFFAFINEEEIEEPKSVRKEQYWLQYMGTIKVKI</sequence>
<dbReference type="EMBL" id="PUHZ01000012">
    <property type="protein sequence ID" value="PQO45888.1"/>
    <property type="molecule type" value="Genomic_DNA"/>
</dbReference>
<dbReference type="InterPro" id="IPR025560">
    <property type="entry name" value="Imm22"/>
</dbReference>
<dbReference type="RefSeq" id="WP_105335588.1">
    <property type="nucleotide sequence ID" value="NZ_PUHZ01000012.1"/>
</dbReference>
<proteinExistence type="predicted"/>